<dbReference type="Pfam" id="PF08241">
    <property type="entry name" value="Methyltransf_11"/>
    <property type="match status" value="1"/>
</dbReference>
<reference evidence="2" key="1">
    <citation type="submission" date="2023-06" db="EMBL/GenBank/DDBJ databases">
        <authorList>
            <person name="Noh H."/>
        </authorList>
    </citation>
    <scope>NUCLEOTIDE SEQUENCE</scope>
    <source>
        <strain evidence="2">DUCC20226</strain>
    </source>
</reference>
<dbReference type="Gene3D" id="3.40.50.150">
    <property type="entry name" value="Vaccinia Virus protein VP39"/>
    <property type="match status" value="1"/>
</dbReference>
<protein>
    <recommendedName>
        <fullName evidence="1">Methyltransferase type 11 domain-containing protein</fullName>
    </recommendedName>
</protein>
<feature type="domain" description="Methyltransferase type 11" evidence="1">
    <location>
        <begin position="73"/>
        <end position="165"/>
    </location>
</feature>
<dbReference type="EMBL" id="JAUJFL010000010">
    <property type="protein sequence ID" value="KAK2597281.1"/>
    <property type="molecule type" value="Genomic_DNA"/>
</dbReference>
<accession>A0AAD9S3N3</accession>
<dbReference type="PANTHER" id="PTHR42912">
    <property type="entry name" value="METHYLTRANSFERASE"/>
    <property type="match status" value="1"/>
</dbReference>
<dbReference type="CDD" id="cd02440">
    <property type="entry name" value="AdoMet_MTases"/>
    <property type="match status" value="1"/>
</dbReference>
<dbReference type="Proteomes" id="UP001265746">
    <property type="component" value="Unassembled WGS sequence"/>
</dbReference>
<evidence type="ECO:0000259" key="1">
    <source>
        <dbReference type="Pfam" id="PF08241"/>
    </source>
</evidence>
<name>A0AAD9S3N3_PHOAM</name>
<dbReference type="InterPro" id="IPR013216">
    <property type="entry name" value="Methyltransf_11"/>
</dbReference>
<evidence type="ECO:0000313" key="2">
    <source>
        <dbReference type="EMBL" id="KAK2597281.1"/>
    </source>
</evidence>
<sequence length="218" mass="23195">MSVTTNTANNPHLTRSYVLKNVNEAQEVYDAWAKTYDSDLRDPSQNYVGPAAVARLVAGALGTPTISPDLLLLDAGCGTGLAGVELARLGAKHIDGRDLSPGMLAVARQSGVYEALQTTDLNKPLDVQDGKYDVVVCVGTFTHTHVGPEALRELVRVTKREGAVVATVLDDIWESQGFKAEVARLEADGKAKVLSAESGDYRKGCGVTATFVVLRVLV</sequence>
<gene>
    <name evidence="2" type="ORF">N8I77_013141</name>
</gene>
<dbReference type="AlphaFoldDB" id="A0AAD9S3N3"/>
<organism evidence="2 3">
    <name type="scientific">Phomopsis amygdali</name>
    <name type="common">Fusicoccum amygdali</name>
    <dbReference type="NCBI Taxonomy" id="1214568"/>
    <lineage>
        <taxon>Eukaryota</taxon>
        <taxon>Fungi</taxon>
        <taxon>Dikarya</taxon>
        <taxon>Ascomycota</taxon>
        <taxon>Pezizomycotina</taxon>
        <taxon>Sordariomycetes</taxon>
        <taxon>Sordariomycetidae</taxon>
        <taxon>Diaporthales</taxon>
        <taxon>Diaporthaceae</taxon>
        <taxon>Diaporthe</taxon>
    </lineage>
</organism>
<proteinExistence type="predicted"/>
<dbReference type="GO" id="GO:0008757">
    <property type="term" value="F:S-adenosylmethionine-dependent methyltransferase activity"/>
    <property type="evidence" value="ECO:0007669"/>
    <property type="project" value="InterPro"/>
</dbReference>
<dbReference type="SUPFAM" id="SSF53335">
    <property type="entry name" value="S-adenosyl-L-methionine-dependent methyltransferases"/>
    <property type="match status" value="1"/>
</dbReference>
<dbReference type="InterPro" id="IPR029063">
    <property type="entry name" value="SAM-dependent_MTases_sf"/>
</dbReference>
<keyword evidence="3" id="KW-1185">Reference proteome</keyword>
<dbReference type="InterPro" id="IPR050508">
    <property type="entry name" value="Methyltransf_Superfamily"/>
</dbReference>
<evidence type="ECO:0000313" key="3">
    <source>
        <dbReference type="Proteomes" id="UP001265746"/>
    </source>
</evidence>
<comment type="caution">
    <text evidence="2">The sequence shown here is derived from an EMBL/GenBank/DDBJ whole genome shotgun (WGS) entry which is preliminary data.</text>
</comment>